<dbReference type="InterPro" id="IPR036416">
    <property type="entry name" value="Pept_tRNA_hydro_sf"/>
</dbReference>
<comment type="similarity">
    <text evidence="5">Belongs to the PTH family.</text>
</comment>
<dbReference type="Proteomes" id="UP000326396">
    <property type="component" value="Unassembled WGS sequence"/>
</dbReference>
<keyword evidence="2" id="KW-0820">tRNA-binding</keyword>
<dbReference type="AlphaFoldDB" id="A0A5N6LAE6"/>
<keyword evidence="7" id="KW-1185">Reference proteome</keyword>
<evidence type="ECO:0000256" key="4">
    <source>
        <dbReference type="ARBA" id="ARBA00022884"/>
    </source>
</evidence>
<keyword evidence="3" id="KW-0378">Hydrolase</keyword>
<accession>A0A5N6LAE6</accession>
<dbReference type="HAMAP" id="MF_00083">
    <property type="entry name" value="Pept_tRNA_hydro_bact"/>
    <property type="match status" value="1"/>
</dbReference>
<evidence type="ECO:0000256" key="3">
    <source>
        <dbReference type="ARBA" id="ARBA00022801"/>
    </source>
</evidence>
<dbReference type="EMBL" id="SZYD01002116">
    <property type="protein sequence ID" value="KAC9916969.1"/>
    <property type="molecule type" value="Genomic_DNA"/>
</dbReference>
<dbReference type="PANTHER" id="PTHR17224:SF1">
    <property type="entry name" value="PEPTIDYL-TRNA HYDROLASE"/>
    <property type="match status" value="1"/>
</dbReference>
<dbReference type="SUPFAM" id="SSF53178">
    <property type="entry name" value="Peptidyl-tRNA hydrolase-like"/>
    <property type="match status" value="1"/>
</dbReference>
<dbReference type="InterPro" id="IPR018171">
    <property type="entry name" value="Pept_tRNA_hydro_CS"/>
</dbReference>
<dbReference type="NCBIfam" id="TIGR00447">
    <property type="entry name" value="pth"/>
    <property type="match status" value="1"/>
</dbReference>
<dbReference type="InterPro" id="IPR001328">
    <property type="entry name" value="Pept_tRNA_hydro"/>
</dbReference>
<dbReference type="GO" id="GO:0000049">
    <property type="term" value="F:tRNA binding"/>
    <property type="evidence" value="ECO:0007669"/>
    <property type="project" value="UniProtKB-KW"/>
</dbReference>
<proteinExistence type="inferred from homology"/>
<dbReference type="FunFam" id="3.40.50.1470:FF:000001">
    <property type="entry name" value="Peptidyl-tRNA hydrolase"/>
    <property type="match status" value="1"/>
</dbReference>
<comment type="caution">
    <text evidence="6">The sequence shown here is derived from an EMBL/GenBank/DDBJ whole genome shotgun (WGS) entry which is preliminary data.</text>
</comment>
<organism evidence="6 7">
    <name type="scientific">Mikania micrantha</name>
    <name type="common">bitter vine</name>
    <dbReference type="NCBI Taxonomy" id="192012"/>
    <lineage>
        <taxon>Eukaryota</taxon>
        <taxon>Viridiplantae</taxon>
        <taxon>Streptophyta</taxon>
        <taxon>Embryophyta</taxon>
        <taxon>Tracheophyta</taxon>
        <taxon>Spermatophyta</taxon>
        <taxon>Magnoliopsida</taxon>
        <taxon>eudicotyledons</taxon>
        <taxon>Gunneridae</taxon>
        <taxon>Pentapetalae</taxon>
        <taxon>asterids</taxon>
        <taxon>campanulids</taxon>
        <taxon>Asterales</taxon>
        <taxon>Asteraceae</taxon>
        <taxon>Asteroideae</taxon>
        <taxon>Heliantheae alliance</taxon>
        <taxon>Eupatorieae</taxon>
        <taxon>Mikania</taxon>
    </lineage>
</organism>
<dbReference type="OrthoDB" id="1711136at2759"/>
<dbReference type="Gene3D" id="3.40.50.1470">
    <property type="entry name" value="Peptidyl-tRNA hydrolase"/>
    <property type="match status" value="1"/>
</dbReference>
<dbReference type="Pfam" id="PF01195">
    <property type="entry name" value="Pept_tRNA_hydro"/>
    <property type="match status" value="1"/>
</dbReference>
<dbReference type="GO" id="GO:0004045">
    <property type="term" value="F:peptidyl-tRNA hydrolase activity"/>
    <property type="evidence" value="ECO:0007669"/>
    <property type="project" value="UniProtKB-EC"/>
</dbReference>
<evidence type="ECO:0000256" key="1">
    <source>
        <dbReference type="ARBA" id="ARBA00013260"/>
    </source>
</evidence>
<dbReference type="PROSITE" id="PS01196">
    <property type="entry name" value="PEPT_TRNA_HYDROL_2"/>
    <property type="match status" value="1"/>
</dbReference>
<dbReference type="EC" id="3.1.1.29" evidence="1"/>
<protein>
    <recommendedName>
        <fullName evidence="1">peptidyl-tRNA hydrolase</fullName>
        <ecNumber evidence="1">3.1.1.29</ecNumber>
    </recommendedName>
</protein>
<evidence type="ECO:0000313" key="7">
    <source>
        <dbReference type="Proteomes" id="UP000326396"/>
    </source>
</evidence>
<sequence>MNIATGILSSPSVSSPSSTLFNINRCRHYFISSFSSCYEASIQSYWKNSILMSSSSSSSSSAAGPLYSSDFRIEPVASPSIDGESVTIKEVNNPPKQHPWLIVGLGNPGKLYNRTRHNVGFEMVDAIAEAEGISMSSVSFKAFFGKGCIGNTPLMLAKPQTFMNASGESVGAIVSFYKIPPKQVLMIYDDLDLPFGKLRLLPKGGHGGHNGMKSVINHLKGTRDFPRLRIGIGRPPGKMEAASYVLRRFNKEESEELDFTCQTGIEAIRILLLQGFDKSATFVNSPKSMKHVQLCKSNKSQTASCYEFLDCLVVVIMVVPPFKAPVLEILKLPQLILLLHLVVTLIQPSGVYHDCKQPYGPISFSLRSILVSSRIGCLV</sequence>
<keyword evidence="4" id="KW-0694">RNA-binding</keyword>
<evidence type="ECO:0000256" key="5">
    <source>
        <dbReference type="ARBA" id="ARBA00038063"/>
    </source>
</evidence>
<dbReference type="PROSITE" id="PS01195">
    <property type="entry name" value="PEPT_TRNA_HYDROL_1"/>
    <property type="match status" value="1"/>
</dbReference>
<reference evidence="6 7" key="1">
    <citation type="submission" date="2019-05" db="EMBL/GenBank/DDBJ databases">
        <title>Mikania micrantha, genome provides insights into the molecular mechanism of rapid growth.</title>
        <authorList>
            <person name="Liu B."/>
        </authorList>
    </citation>
    <scope>NUCLEOTIDE SEQUENCE [LARGE SCALE GENOMIC DNA]</scope>
    <source>
        <strain evidence="6">NLD-2019</strain>
        <tissue evidence="6">Leaf</tissue>
    </source>
</reference>
<name>A0A5N6LAE6_9ASTR</name>
<evidence type="ECO:0000256" key="2">
    <source>
        <dbReference type="ARBA" id="ARBA00022555"/>
    </source>
</evidence>
<evidence type="ECO:0000313" key="6">
    <source>
        <dbReference type="EMBL" id="KAC9916969.1"/>
    </source>
</evidence>
<dbReference type="PANTHER" id="PTHR17224">
    <property type="entry name" value="PEPTIDYL-TRNA HYDROLASE"/>
    <property type="match status" value="1"/>
</dbReference>
<gene>
    <name evidence="6" type="ORF">E3N88_45079</name>
</gene>